<dbReference type="Gene3D" id="3.40.50.1010">
    <property type="entry name" value="5'-nuclease"/>
    <property type="match status" value="1"/>
</dbReference>
<proteinExistence type="predicted"/>
<dbReference type="InterPro" id="IPR002716">
    <property type="entry name" value="PIN_dom"/>
</dbReference>
<evidence type="ECO:0000259" key="1">
    <source>
        <dbReference type="Pfam" id="PF01850"/>
    </source>
</evidence>
<accession>A0A975H6J8</accession>
<dbReference type="InterPro" id="IPR029060">
    <property type="entry name" value="PIN-like_dom_sf"/>
</dbReference>
<reference evidence="2" key="1">
    <citation type="submission" date="2021-03" db="EMBL/GenBank/DDBJ databases">
        <title>Ottowia sp. 27C isolated from the cloaca of a Giant Asian pond turtle (Heosemys grandis).</title>
        <authorList>
            <person name="Spergser J."/>
            <person name="Busse H.-J."/>
        </authorList>
    </citation>
    <scope>NUCLEOTIDE SEQUENCE</scope>
    <source>
        <strain evidence="2">27C</strain>
    </source>
</reference>
<dbReference type="RefSeq" id="WP_208009981.1">
    <property type="nucleotide sequence ID" value="NZ_CP071796.1"/>
</dbReference>
<organism evidence="2 3">
    <name type="scientific">Ottowia testudinis</name>
    <dbReference type="NCBI Taxonomy" id="2816950"/>
    <lineage>
        <taxon>Bacteria</taxon>
        <taxon>Pseudomonadati</taxon>
        <taxon>Pseudomonadota</taxon>
        <taxon>Betaproteobacteria</taxon>
        <taxon>Burkholderiales</taxon>
        <taxon>Comamonadaceae</taxon>
        <taxon>Ottowia</taxon>
    </lineage>
</organism>
<dbReference type="Pfam" id="PF01850">
    <property type="entry name" value="PIN"/>
    <property type="match status" value="1"/>
</dbReference>
<dbReference type="CDD" id="cd18682">
    <property type="entry name" value="PIN_VapC-like"/>
    <property type="match status" value="1"/>
</dbReference>
<dbReference type="SUPFAM" id="SSF88723">
    <property type="entry name" value="PIN domain-like"/>
    <property type="match status" value="1"/>
</dbReference>
<dbReference type="EMBL" id="CP071796">
    <property type="protein sequence ID" value="QTD46082.1"/>
    <property type="molecule type" value="Genomic_DNA"/>
</dbReference>
<gene>
    <name evidence="2" type="ORF">J1M35_04000</name>
</gene>
<name>A0A975H6J8_9BURK</name>
<feature type="domain" description="PIN" evidence="1">
    <location>
        <begin position="4"/>
        <end position="120"/>
    </location>
</feature>
<dbReference type="Proteomes" id="UP000663903">
    <property type="component" value="Chromosome"/>
</dbReference>
<sequence>MLHVLDASALLALMQSEPGADVVDALLEDHECVASSINIAEVGSKLVDKGLAPDELRRVLKQIDVQAIDFDAEQATACAALRAVTREWGLSLGDRACLALARGMQGVAVTADRAWADLDEAVTGARVLLIR</sequence>
<dbReference type="AlphaFoldDB" id="A0A975H6J8"/>
<protein>
    <submittedName>
        <fullName evidence="2">Type II toxin-antitoxin system VapC family toxin</fullName>
    </submittedName>
</protein>
<evidence type="ECO:0000313" key="3">
    <source>
        <dbReference type="Proteomes" id="UP000663903"/>
    </source>
</evidence>
<keyword evidence="3" id="KW-1185">Reference proteome</keyword>
<evidence type="ECO:0000313" key="2">
    <source>
        <dbReference type="EMBL" id="QTD46082.1"/>
    </source>
</evidence>
<dbReference type="KEGG" id="otd:J1M35_04000"/>